<feature type="non-terminal residue" evidence="1">
    <location>
        <position position="1"/>
    </location>
</feature>
<sequence>DIKDKEPDTNMSKTTDSDLMEKLNSVLYKTAIKYIPLLKQENFSMWCSRVVNLLDRLKIKTAVFLEDAKLTPSEELILRTVLAAKIDATIHSNVINHTNKEDGMLIWKSINNYFALTQSANCAQVWNNFSLLNHDDADDVVGYKIIKKFPKTPELNSILSAFSYSGQEMTPNLVLNHLQMHANKQSISGSQPFSQQVSLFTDFNSTKCKPNSHNTRAPTSLLDAISCQQLLFIYLSFFSQLWIISSHDLKYQPFLFH</sequence>
<name>A0A0L6UW27_9BASI</name>
<keyword evidence="2" id="KW-1185">Reference proteome</keyword>
<dbReference type="EMBL" id="LAVV01008474">
    <property type="protein sequence ID" value="KNZ52704.1"/>
    <property type="molecule type" value="Genomic_DNA"/>
</dbReference>
<organism evidence="1 2">
    <name type="scientific">Puccinia sorghi</name>
    <dbReference type="NCBI Taxonomy" id="27349"/>
    <lineage>
        <taxon>Eukaryota</taxon>
        <taxon>Fungi</taxon>
        <taxon>Dikarya</taxon>
        <taxon>Basidiomycota</taxon>
        <taxon>Pucciniomycotina</taxon>
        <taxon>Pucciniomycetes</taxon>
        <taxon>Pucciniales</taxon>
        <taxon>Pucciniaceae</taxon>
        <taxon>Puccinia</taxon>
    </lineage>
</organism>
<accession>A0A0L6UW27</accession>
<reference evidence="1 2" key="1">
    <citation type="submission" date="2015-08" db="EMBL/GenBank/DDBJ databases">
        <title>Next Generation Sequencing and Analysis of the Genome of Puccinia sorghi L Schw, the Causal Agent of Maize Common Rust.</title>
        <authorList>
            <person name="Rochi L."/>
            <person name="Burguener G."/>
            <person name="Darino M."/>
            <person name="Turjanski A."/>
            <person name="Kreff E."/>
            <person name="Dieguez M.J."/>
            <person name="Sacco F."/>
        </authorList>
    </citation>
    <scope>NUCLEOTIDE SEQUENCE [LARGE SCALE GENOMIC DNA]</scope>
    <source>
        <strain evidence="1 2">RO10H11247</strain>
    </source>
</reference>
<evidence type="ECO:0000313" key="1">
    <source>
        <dbReference type="EMBL" id="KNZ52704.1"/>
    </source>
</evidence>
<comment type="caution">
    <text evidence="1">The sequence shown here is derived from an EMBL/GenBank/DDBJ whole genome shotgun (WGS) entry which is preliminary data.</text>
</comment>
<gene>
    <name evidence="1" type="ORF">VP01_3475g1</name>
</gene>
<dbReference type="Proteomes" id="UP000037035">
    <property type="component" value="Unassembled WGS sequence"/>
</dbReference>
<protein>
    <submittedName>
        <fullName evidence="1">Uncharacterized protein</fullName>
    </submittedName>
</protein>
<dbReference type="VEuPathDB" id="FungiDB:VP01_3475g1"/>
<evidence type="ECO:0000313" key="2">
    <source>
        <dbReference type="Proteomes" id="UP000037035"/>
    </source>
</evidence>
<proteinExistence type="predicted"/>
<dbReference type="AlphaFoldDB" id="A0A0L6UW27"/>
<dbReference type="OrthoDB" id="2847449at2759"/>